<keyword evidence="8" id="KW-1185">Reference proteome</keyword>
<accession>A0A0M3I8M2</accession>
<dbReference type="WBParaSite" id="ALUE_0001371201-mRNA-1">
    <property type="protein sequence ID" value="ALUE_0001371201-mRNA-1"/>
    <property type="gene ID" value="ALUE_0001371201"/>
</dbReference>
<evidence type="ECO:0000313" key="9">
    <source>
        <dbReference type="WBParaSite" id="ALUE_0001371201-mRNA-1"/>
    </source>
</evidence>
<keyword evidence="3 7" id="KW-0812">Transmembrane</keyword>
<dbReference type="GO" id="GO:0016020">
    <property type="term" value="C:membrane"/>
    <property type="evidence" value="ECO:0007669"/>
    <property type="project" value="UniProtKB-SubCell"/>
</dbReference>
<comment type="subcellular location">
    <subcellularLocation>
        <location evidence="1">Membrane</location>
    </subcellularLocation>
</comment>
<dbReference type="AlphaFoldDB" id="A0A0M3I8M2"/>
<proteinExistence type="inferred from homology"/>
<feature type="region of interest" description="Disordered" evidence="6">
    <location>
        <begin position="177"/>
        <end position="205"/>
    </location>
</feature>
<evidence type="ECO:0000256" key="6">
    <source>
        <dbReference type="SAM" id="MobiDB-lite"/>
    </source>
</evidence>
<feature type="transmembrane region" description="Helical" evidence="7">
    <location>
        <begin position="145"/>
        <end position="167"/>
    </location>
</feature>
<evidence type="ECO:0000256" key="2">
    <source>
        <dbReference type="ARBA" id="ARBA00009530"/>
    </source>
</evidence>
<evidence type="ECO:0000256" key="1">
    <source>
        <dbReference type="ARBA" id="ARBA00004370"/>
    </source>
</evidence>
<evidence type="ECO:0000256" key="7">
    <source>
        <dbReference type="SAM" id="Phobius"/>
    </source>
</evidence>
<evidence type="ECO:0000256" key="3">
    <source>
        <dbReference type="ARBA" id="ARBA00022692"/>
    </source>
</evidence>
<keyword evidence="4 7" id="KW-1133">Transmembrane helix</keyword>
<name>A0A0M3I8M2_ASCLU</name>
<reference evidence="9" key="1">
    <citation type="submission" date="2016-05" db="UniProtKB">
        <authorList>
            <consortium name="WormBaseParasite"/>
        </authorList>
    </citation>
    <scope>IDENTIFICATION</scope>
</reference>
<keyword evidence="5 7" id="KW-0472">Membrane</keyword>
<evidence type="ECO:0000256" key="5">
    <source>
        <dbReference type="ARBA" id="ARBA00023136"/>
    </source>
</evidence>
<organism evidence="8 9">
    <name type="scientific">Ascaris lumbricoides</name>
    <name type="common">Giant roundworm</name>
    <dbReference type="NCBI Taxonomy" id="6252"/>
    <lineage>
        <taxon>Eukaryota</taxon>
        <taxon>Metazoa</taxon>
        <taxon>Ecdysozoa</taxon>
        <taxon>Nematoda</taxon>
        <taxon>Chromadorea</taxon>
        <taxon>Rhabditida</taxon>
        <taxon>Spirurina</taxon>
        <taxon>Ascaridomorpha</taxon>
        <taxon>Ascaridoidea</taxon>
        <taxon>Ascarididae</taxon>
        <taxon>Ascaris</taxon>
    </lineage>
</organism>
<dbReference type="InterPro" id="IPR000612">
    <property type="entry name" value="PMP3"/>
</dbReference>
<sequence length="205" mass="23006">MLAVGLKNSAHECFNLPAMTTNEIKWEAYGKVDANIPHSPHFNRPVMKSWIEKEEKHAKVVGHVARYIFTVPNSLNNSAHECFNLPAMTTSEIKWEAYGKVDANIPQSPHFNRPVMKSWIEKEEKHAKVPAGVFAKKGCSHETGLSVMLSLLFYFPGVIYAFAIILAKKKRKTEKATMMQPFGQRHTVSVDSDKGSSSDEMVVDS</sequence>
<evidence type="ECO:0000256" key="4">
    <source>
        <dbReference type="ARBA" id="ARBA00022989"/>
    </source>
</evidence>
<dbReference type="Pfam" id="PF01679">
    <property type="entry name" value="Pmp3"/>
    <property type="match status" value="1"/>
</dbReference>
<protein>
    <submittedName>
        <fullName evidence="9">Calponin-homology (CH) domain-containing protein</fullName>
    </submittedName>
</protein>
<evidence type="ECO:0000313" key="8">
    <source>
        <dbReference type="Proteomes" id="UP000036681"/>
    </source>
</evidence>
<dbReference type="Proteomes" id="UP000036681">
    <property type="component" value="Unplaced"/>
</dbReference>
<comment type="similarity">
    <text evidence="2">Belongs to the UPF0057 (PMP3) family.</text>
</comment>